<keyword evidence="2" id="KW-1185">Reference proteome</keyword>
<proteinExistence type="predicted"/>
<evidence type="ECO:0000313" key="1">
    <source>
        <dbReference type="EMBL" id="GGF41112.1"/>
    </source>
</evidence>
<gene>
    <name evidence="1" type="ORF">GCM10007298_41090</name>
</gene>
<comment type="caution">
    <text evidence="1">The sequence shown here is derived from an EMBL/GenBank/DDBJ whole genome shotgun (WGS) entry which is preliminary data.</text>
</comment>
<protein>
    <submittedName>
        <fullName evidence="1">Uncharacterized protein</fullName>
    </submittedName>
</protein>
<evidence type="ECO:0000313" key="2">
    <source>
        <dbReference type="Proteomes" id="UP000632454"/>
    </source>
</evidence>
<reference evidence="2" key="1">
    <citation type="journal article" date="2019" name="Int. J. Syst. Evol. Microbiol.">
        <title>The Global Catalogue of Microorganisms (GCM) 10K type strain sequencing project: providing services to taxonomists for standard genome sequencing and annotation.</title>
        <authorList>
            <consortium name="The Broad Institute Genomics Platform"/>
            <consortium name="The Broad Institute Genome Sequencing Center for Infectious Disease"/>
            <person name="Wu L."/>
            <person name="Ma J."/>
        </authorList>
    </citation>
    <scope>NUCLEOTIDE SEQUENCE [LARGE SCALE GENOMIC DNA]</scope>
    <source>
        <strain evidence="2">CCM 7855</strain>
    </source>
</reference>
<accession>A0ABQ1V6H9</accession>
<organism evidence="1 2">
    <name type="scientific">Williamsia phyllosphaerae</name>
    <dbReference type="NCBI Taxonomy" id="885042"/>
    <lineage>
        <taxon>Bacteria</taxon>
        <taxon>Bacillati</taxon>
        <taxon>Actinomycetota</taxon>
        <taxon>Actinomycetes</taxon>
        <taxon>Mycobacteriales</taxon>
        <taxon>Nocardiaceae</taxon>
        <taxon>Williamsia</taxon>
    </lineage>
</organism>
<dbReference type="Proteomes" id="UP000632454">
    <property type="component" value="Unassembled WGS sequence"/>
</dbReference>
<sequence length="156" mass="17056">MLGMTSQPTPTSDPIPNIATASEAFHSGDELRERWRALMGPLGFSERLLWFAFVDTSGHILPALNQLPLDGPPEPYLADLLMYRLSDVIDGRDVVSVAMLITRPGADAITPWDRGWARLLTTAADLSGVRIEPIFRANSVDLVEVRDSRSAGRSVA</sequence>
<dbReference type="EMBL" id="BMCS01000003">
    <property type="protein sequence ID" value="GGF41112.1"/>
    <property type="molecule type" value="Genomic_DNA"/>
</dbReference>
<name>A0ABQ1V6H9_9NOCA</name>